<sequence>METDGNSRGVAFFSGGKDGLYATHLAEKEGITVPYLLVLRTTIGLSPHYENLSELEKLARAMGKELLVFDMARGSEALAEFIASLGVDYLIAGDVLLEDHLRWVEKLAKRAGVEALEPLWGRDTLELAGEMLNEGFEYAIIAVNRKKLSKEWLGYTFRSVGDLERFLEANPGIDPVGEFAEFHTVVLRCPLFGGSFGLRAKERRESETYHWLKFELVRG</sequence>
<dbReference type="Gene3D" id="3.40.50.620">
    <property type="entry name" value="HUPs"/>
    <property type="match status" value="1"/>
</dbReference>
<feature type="domain" description="Diphthamide synthase" evidence="1">
    <location>
        <begin position="8"/>
        <end position="217"/>
    </location>
</feature>
<dbReference type="GeneID" id="33323879"/>
<gene>
    <name evidence="2" type="ORF">A3L02_03940</name>
</gene>
<evidence type="ECO:0000313" key="2">
    <source>
        <dbReference type="EMBL" id="ASI98772.1"/>
    </source>
</evidence>
<dbReference type="CDD" id="cd01994">
    <property type="entry name" value="AANH_PF0828-like"/>
    <property type="match status" value="1"/>
</dbReference>
<dbReference type="OrthoDB" id="372052at2157"/>
<dbReference type="InterPro" id="IPR002761">
    <property type="entry name" value="Diphthami_syn_dom"/>
</dbReference>
<dbReference type="Proteomes" id="UP000197156">
    <property type="component" value="Chromosome"/>
</dbReference>
<dbReference type="KEGG" id="tce:A3L02_03940"/>
<evidence type="ECO:0000313" key="3">
    <source>
        <dbReference type="Proteomes" id="UP000197156"/>
    </source>
</evidence>
<name>A0A218P1H1_THECE</name>
<dbReference type="InterPro" id="IPR014729">
    <property type="entry name" value="Rossmann-like_a/b/a_fold"/>
</dbReference>
<reference evidence="2 3" key="1">
    <citation type="submission" date="2016-03" db="EMBL/GenBank/DDBJ databases">
        <title>Complete genome sequence of Thermococcus celer.</title>
        <authorList>
            <person name="Oger P.M."/>
        </authorList>
    </citation>
    <scope>NUCLEOTIDE SEQUENCE [LARGE SCALE GENOMIC DNA]</scope>
    <source>
        <strain evidence="2 3">Vu 13</strain>
    </source>
</reference>
<dbReference type="RefSeq" id="WP_088862729.1">
    <property type="nucleotide sequence ID" value="NZ_CP014854.1"/>
</dbReference>
<protein>
    <submittedName>
        <fullName evidence="2">ATP pyrophosphatase</fullName>
    </submittedName>
</protein>
<dbReference type="Pfam" id="PF01902">
    <property type="entry name" value="Diphthami_syn_2"/>
    <property type="match status" value="1"/>
</dbReference>
<dbReference type="Gene3D" id="3.90.1490.10">
    <property type="entry name" value="putative n-type atp pyrophosphatase, domain 2"/>
    <property type="match status" value="1"/>
</dbReference>
<keyword evidence="3" id="KW-1185">Reference proteome</keyword>
<proteinExistence type="predicted"/>
<organism evidence="2 3">
    <name type="scientific">Thermococcus celer Vu 13 = JCM 8558</name>
    <dbReference type="NCBI Taxonomy" id="1293037"/>
    <lineage>
        <taxon>Archaea</taxon>
        <taxon>Methanobacteriati</taxon>
        <taxon>Methanobacteriota</taxon>
        <taxon>Thermococci</taxon>
        <taxon>Thermococcales</taxon>
        <taxon>Thermococcaceae</taxon>
        <taxon>Thermococcus</taxon>
    </lineage>
</organism>
<dbReference type="EMBL" id="CP014854">
    <property type="protein sequence ID" value="ASI98772.1"/>
    <property type="molecule type" value="Genomic_DNA"/>
</dbReference>
<accession>A0A218P1H1</accession>
<dbReference type="SUPFAM" id="SSF52402">
    <property type="entry name" value="Adenine nucleotide alpha hydrolases-like"/>
    <property type="match status" value="1"/>
</dbReference>
<dbReference type="AlphaFoldDB" id="A0A218P1H1"/>
<evidence type="ECO:0000259" key="1">
    <source>
        <dbReference type="Pfam" id="PF01902"/>
    </source>
</evidence>